<dbReference type="Gene3D" id="3.40.50.300">
    <property type="entry name" value="P-loop containing nucleotide triphosphate hydrolases"/>
    <property type="match status" value="1"/>
</dbReference>
<dbReference type="GO" id="GO:0005524">
    <property type="term" value="F:ATP binding"/>
    <property type="evidence" value="ECO:0007669"/>
    <property type="project" value="UniProtKB-KW"/>
</dbReference>
<evidence type="ECO:0000256" key="1">
    <source>
        <dbReference type="ARBA" id="ARBA00022448"/>
    </source>
</evidence>
<keyword evidence="2" id="KW-1003">Cell membrane</keyword>
<feature type="domain" description="ABC transporter" evidence="5">
    <location>
        <begin position="2"/>
        <end position="223"/>
    </location>
</feature>
<gene>
    <name evidence="6" type="ORF">GCM10023337_01660</name>
</gene>
<dbReference type="SMART" id="SM00382">
    <property type="entry name" value="AAA"/>
    <property type="match status" value="1"/>
</dbReference>
<comment type="caution">
    <text evidence="6">The sequence shown here is derived from an EMBL/GenBank/DDBJ whole genome shotgun (WGS) entry which is preliminary data.</text>
</comment>
<dbReference type="RefSeq" id="WP_300647159.1">
    <property type="nucleotide sequence ID" value="NZ_BAABKD010000001.1"/>
</dbReference>
<evidence type="ECO:0000259" key="5">
    <source>
        <dbReference type="PROSITE" id="PS50893"/>
    </source>
</evidence>
<keyword evidence="1" id="KW-0813">Transport</keyword>
<dbReference type="InterPro" id="IPR027417">
    <property type="entry name" value="P-loop_NTPase"/>
</dbReference>
<dbReference type="CDD" id="cd03255">
    <property type="entry name" value="ABC_MJ0796_LolCDE_FtsE"/>
    <property type="match status" value="1"/>
</dbReference>
<organism evidence="6 7">
    <name type="scientific">Paenalcaligenes hermetiae</name>
    <dbReference type="NCBI Taxonomy" id="1157987"/>
    <lineage>
        <taxon>Bacteria</taxon>
        <taxon>Pseudomonadati</taxon>
        <taxon>Pseudomonadota</taxon>
        <taxon>Betaproteobacteria</taxon>
        <taxon>Burkholderiales</taxon>
        <taxon>Alcaligenaceae</taxon>
        <taxon>Paenalcaligenes</taxon>
    </lineage>
</organism>
<keyword evidence="7" id="KW-1185">Reference proteome</keyword>
<keyword evidence="4 6" id="KW-0067">ATP-binding</keyword>
<keyword evidence="2" id="KW-0472">Membrane</keyword>
<dbReference type="InterPro" id="IPR003439">
    <property type="entry name" value="ABC_transporter-like_ATP-bd"/>
</dbReference>
<reference evidence="7" key="1">
    <citation type="journal article" date="2019" name="Int. J. Syst. Evol. Microbiol.">
        <title>The Global Catalogue of Microorganisms (GCM) 10K type strain sequencing project: providing services to taxonomists for standard genome sequencing and annotation.</title>
        <authorList>
            <consortium name="The Broad Institute Genomics Platform"/>
            <consortium name="The Broad Institute Genome Sequencing Center for Infectious Disease"/>
            <person name="Wu L."/>
            <person name="Ma J."/>
        </authorList>
    </citation>
    <scope>NUCLEOTIDE SEQUENCE [LARGE SCALE GENOMIC DNA]</scope>
    <source>
        <strain evidence="7">JCM 18423</strain>
    </source>
</reference>
<dbReference type="PANTHER" id="PTHR24220:SF470">
    <property type="entry name" value="CELL DIVISION ATP-BINDING PROTEIN FTSE"/>
    <property type="match status" value="1"/>
</dbReference>
<dbReference type="PROSITE" id="PS00211">
    <property type="entry name" value="ABC_TRANSPORTER_1"/>
    <property type="match status" value="1"/>
</dbReference>
<dbReference type="PROSITE" id="PS50893">
    <property type="entry name" value="ABC_TRANSPORTER_2"/>
    <property type="match status" value="1"/>
</dbReference>
<dbReference type="Pfam" id="PF00005">
    <property type="entry name" value="ABC_tran"/>
    <property type="match status" value="1"/>
</dbReference>
<dbReference type="InterPro" id="IPR003593">
    <property type="entry name" value="AAA+_ATPase"/>
</dbReference>
<dbReference type="InterPro" id="IPR015854">
    <property type="entry name" value="ABC_transpr_LolD-like"/>
</dbReference>
<dbReference type="SUPFAM" id="SSF52540">
    <property type="entry name" value="P-loop containing nucleoside triphosphate hydrolases"/>
    <property type="match status" value="1"/>
</dbReference>
<dbReference type="PANTHER" id="PTHR24220">
    <property type="entry name" value="IMPORT ATP-BINDING PROTEIN"/>
    <property type="match status" value="1"/>
</dbReference>
<proteinExistence type="predicted"/>
<dbReference type="Proteomes" id="UP001500227">
    <property type="component" value="Unassembled WGS sequence"/>
</dbReference>
<protein>
    <submittedName>
        <fullName evidence="6">ATP-binding cassette domain-containing protein</fullName>
    </submittedName>
</protein>
<dbReference type="EMBL" id="BAABKD010000001">
    <property type="protein sequence ID" value="GAA5084280.1"/>
    <property type="molecule type" value="Genomic_DNA"/>
</dbReference>
<name>A0ABP9LS46_9BURK</name>
<evidence type="ECO:0000313" key="6">
    <source>
        <dbReference type="EMBL" id="GAA5084280.1"/>
    </source>
</evidence>
<sequence length="223" mass="24609">MIEFKHVFKSYGRGPNILADINFHIQPGEFVFISGPSGAGKSTLLRLIGGLETPTRGAVHVKGNRIDQLPARAQPYIRRNIGLILQDVHLLNDRRAIQNVMLPLEVLGVEYKIAAKRARAAMEKVGLAGKEDQYPIEMSGGEQQRLAIARAIVNKPAIVIADEPTANLDAVSAKRIMDVFKDFNRVGVTTLIASHDRALMAHYARRTLLIEPDRFSDLIGTPL</sequence>
<evidence type="ECO:0000313" key="7">
    <source>
        <dbReference type="Proteomes" id="UP001500227"/>
    </source>
</evidence>
<evidence type="ECO:0000256" key="2">
    <source>
        <dbReference type="ARBA" id="ARBA00022475"/>
    </source>
</evidence>
<keyword evidence="3" id="KW-0547">Nucleotide-binding</keyword>
<accession>A0ABP9LS46</accession>
<evidence type="ECO:0000256" key="4">
    <source>
        <dbReference type="ARBA" id="ARBA00022840"/>
    </source>
</evidence>
<evidence type="ECO:0000256" key="3">
    <source>
        <dbReference type="ARBA" id="ARBA00022741"/>
    </source>
</evidence>
<dbReference type="InterPro" id="IPR017911">
    <property type="entry name" value="MacB-like_ATP-bd"/>
</dbReference>
<dbReference type="InterPro" id="IPR017871">
    <property type="entry name" value="ABC_transporter-like_CS"/>
</dbReference>